<proteinExistence type="predicted"/>
<reference evidence="2" key="1">
    <citation type="submission" date="2019-08" db="EMBL/GenBank/DDBJ databases">
        <authorList>
            <person name="Kucharzyk K."/>
            <person name="Murdoch R.W."/>
            <person name="Higgins S."/>
            <person name="Loffler F."/>
        </authorList>
    </citation>
    <scope>NUCLEOTIDE SEQUENCE</scope>
</reference>
<evidence type="ECO:0000313" key="2">
    <source>
        <dbReference type="EMBL" id="MPM18046.1"/>
    </source>
</evidence>
<evidence type="ECO:0000256" key="1">
    <source>
        <dbReference type="SAM" id="MobiDB-lite"/>
    </source>
</evidence>
<sequence>MLNSTQKTYLDNGYRMHEHIESGILQSLKINKDVNWGRYFTEKIGGKAECFPAQTDSRNCWSSVIHKPGRDDPQHSQRRRMIIASPRSRQSDPRLPAQDRREQMELIGRFDRHGEESGVGDGIDAQENWTSTMGDDSPLQRKEDFEGMPLKECHGELKPLYTLRRKGLRSQINEARLRVLPLHTKEVESSSLPVSTR</sequence>
<feature type="compositionally biased region" description="Basic and acidic residues" evidence="1">
    <location>
        <begin position="89"/>
        <end position="98"/>
    </location>
</feature>
<dbReference type="EMBL" id="VSSQ01002910">
    <property type="protein sequence ID" value="MPM18046.1"/>
    <property type="molecule type" value="Genomic_DNA"/>
</dbReference>
<organism evidence="2">
    <name type="scientific">bioreactor metagenome</name>
    <dbReference type="NCBI Taxonomy" id="1076179"/>
    <lineage>
        <taxon>unclassified sequences</taxon>
        <taxon>metagenomes</taxon>
        <taxon>ecological metagenomes</taxon>
    </lineage>
</organism>
<comment type="caution">
    <text evidence="2">The sequence shown here is derived from an EMBL/GenBank/DDBJ whole genome shotgun (WGS) entry which is preliminary data.</text>
</comment>
<protein>
    <submittedName>
        <fullName evidence="2">Uncharacterized protein</fullName>
    </submittedName>
</protein>
<gene>
    <name evidence="2" type="ORF">SDC9_64447</name>
</gene>
<name>A0A644XPC4_9ZZZZ</name>
<dbReference type="AlphaFoldDB" id="A0A644XPC4"/>
<accession>A0A644XPC4</accession>
<feature type="region of interest" description="Disordered" evidence="1">
    <location>
        <begin position="113"/>
        <end position="138"/>
    </location>
</feature>
<feature type="region of interest" description="Disordered" evidence="1">
    <location>
        <begin position="62"/>
        <end position="98"/>
    </location>
</feature>